<keyword evidence="5" id="KW-0175">Coiled coil</keyword>
<dbReference type="InterPro" id="IPR000064">
    <property type="entry name" value="NLP_P60_dom"/>
</dbReference>
<dbReference type="InterPro" id="IPR051794">
    <property type="entry name" value="PG_Endopeptidase_C40"/>
</dbReference>
<organism evidence="9 10">
    <name type="scientific">Kitasatospora saccharophila</name>
    <dbReference type="NCBI Taxonomy" id="407973"/>
    <lineage>
        <taxon>Bacteria</taxon>
        <taxon>Bacillati</taxon>
        <taxon>Actinomycetota</taxon>
        <taxon>Actinomycetes</taxon>
        <taxon>Kitasatosporales</taxon>
        <taxon>Streptomycetaceae</taxon>
        <taxon>Kitasatospora</taxon>
    </lineage>
</organism>
<feature type="region of interest" description="Disordered" evidence="6">
    <location>
        <begin position="357"/>
        <end position="387"/>
    </location>
</feature>
<reference evidence="9 10" key="1">
    <citation type="journal article" date="2019" name="Int. J. Syst. Evol. Microbiol.">
        <title>The Global Catalogue of Microorganisms (GCM) 10K type strain sequencing project: providing services to taxonomists for standard genome sequencing and annotation.</title>
        <authorList>
            <consortium name="The Broad Institute Genomics Platform"/>
            <consortium name="The Broad Institute Genome Sequencing Center for Infectious Disease"/>
            <person name="Wu L."/>
            <person name="Ma J."/>
        </authorList>
    </citation>
    <scope>NUCLEOTIDE SEQUENCE [LARGE SCALE GENOMIC DNA]</scope>
    <source>
        <strain evidence="9 10">JCM 14559</strain>
    </source>
</reference>
<dbReference type="Gene3D" id="3.90.1720.10">
    <property type="entry name" value="endopeptidase domain like (from Nostoc punctiforme)"/>
    <property type="match status" value="1"/>
</dbReference>
<dbReference type="PROSITE" id="PS51935">
    <property type="entry name" value="NLPC_P60"/>
    <property type="match status" value="1"/>
</dbReference>
<comment type="similarity">
    <text evidence="1">Belongs to the peptidase C40 family.</text>
</comment>
<proteinExistence type="inferred from homology"/>
<feature type="chain" id="PRO_5047434084" evidence="7">
    <location>
        <begin position="29"/>
        <end position="387"/>
    </location>
</feature>
<evidence type="ECO:0000256" key="5">
    <source>
        <dbReference type="SAM" id="Coils"/>
    </source>
</evidence>
<keyword evidence="7" id="KW-0732">Signal</keyword>
<dbReference type="RefSeq" id="WP_344551007.1">
    <property type="nucleotide sequence ID" value="NZ_BAAANS010000007.1"/>
</dbReference>
<name>A0ABN2WF04_9ACTN</name>
<evidence type="ECO:0000256" key="7">
    <source>
        <dbReference type="SAM" id="SignalP"/>
    </source>
</evidence>
<dbReference type="Proteomes" id="UP001500897">
    <property type="component" value="Unassembled WGS sequence"/>
</dbReference>
<sequence length="387" mass="39867">MSRDTPRSWRAAALLVATILLVPAVPAAADPAPAPPAGAFPAESSPAGADTALDLLAAEVDAARHTAEAAEQRYTAATGELTHRRQLAADTARQADEQRGRLADAESEAARLVADQYRSGGLGTLARLFLSGGPEDFLDRQQRAASDSRSAATVLRDLREARGRMVLLAEQAAQAEKSASDAAAEAQRALDRAKEDAARTERLLSTATAEQLGQLEQRDSALADAAARQLLAAGALGPGGGASAAGRKAIDFALAQRGKPYLWGGTGPDAYDCSGLTSQAWQAAGIPIPRTSQQQWAGLHRVALRDLRPGDLVIYHGDAGHVALYLGGGTVVHAPHTGTVVKLAPVTMLPILGAVRPDPDAAPAPAPALPAPAPSPFAAPTPDPARS</sequence>
<evidence type="ECO:0000256" key="1">
    <source>
        <dbReference type="ARBA" id="ARBA00007074"/>
    </source>
</evidence>
<keyword evidence="4" id="KW-0788">Thiol protease</keyword>
<evidence type="ECO:0000313" key="10">
    <source>
        <dbReference type="Proteomes" id="UP001500897"/>
    </source>
</evidence>
<feature type="compositionally biased region" description="Pro residues" evidence="6">
    <location>
        <begin position="360"/>
        <end position="387"/>
    </location>
</feature>
<dbReference type="PANTHER" id="PTHR47359">
    <property type="entry name" value="PEPTIDOGLYCAN DL-ENDOPEPTIDASE CWLO"/>
    <property type="match status" value="1"/>
</dbReference>
<dbReference type="EMBL" id="BAAANS010000007">
    <property type="protein sequence ID" value="GAA2090793.1"/>
    <property type="molecule type" value="Genomic_DNA"/>
</dbReference>
<evidence type="ECO:0000259" key="8">
    <source>
        <dbReference type="PROSITE" id="PS51935"/>
    </source>
</evidence>
<feature type="coiled-coil region" evidence="5">
    <location>
        <begin position="158"/>
        <end position="210"/>
    </location>
</feature>
<dbReference type="Pfam" id="PF00877">
    <property type="entry name" value="NLPC_P60"/>
    <property type="match status" value="1"/>
</dbReference>
<dbReference type="InterPro" id="IPR038765">
    <property type="entry name" value="Papain-like_cys_pep_sf"/>
</dbReference>
<gene>
    <name evidence="9" type="ORF">GCM10009759_14650</name>
</gene>
<feature type="domain" description="NlpC/P60" evidence="8">
    <location>
        <begin position="243"/>
        <end position="364"/>
    </location>
</feature>
<keyword evidence="3" id="KW-0378">Hydrolase</keyword>
<comment type="caution">
    <text evidence="9">The sequence shown here is derived from an EMBL/GenBank/DDBJ whole genome shotgun (WGS) entry which is preliminary data.</text>
</comment>
<feature type="coiled-coil region" evidence="5">
    <location>
        <begin position="53"/>
        <end position="115"/>
    </location>
</feature>
<accession>A0ABN2WF04</accession>
<evidence type="ECO:0000256" key="4">
    <source>
        <dbReference type="ARBA" id="ARBA00022807"/>
    </source>
</evidence>
<evidence type="ECO:0000256" key="3">
    <source>
        <dbReference type="ARBA" id="ARBA00022801"/>
    </source>
</evidence>
<keyword evidence="2" id="KW-0645">Protease</keyword>
<dbReference type="PANTHER" id="PTHR47359:SF3">
    <property type="entry name" value="NLP_P60 DOMAIN-CONTAINING PROTEIN-RELATED"/>
    <property type="match status" value="1"/>
</dbReference>
<feature type="signal peptide" evidence="7">
    <location>
        <begin position="1"/>
        <end position="28"/>
    </location>
</feature>
<evidence type="ECO:0000256" key="6">
    <source>
        <dbReference type="SAM" id="MobiDB-lite"/>
    </source>
</evidence>
<dbReference type="SUPFAM" id="SSF54001">
    <property type="entry name" value="Cysteine proteinases"/>
    <property type="match status" value="1"/>
</dbReference>
<evidence type="ECO:0000313" key="9">
    <source>
        <dbReference type="EMBL" id="GAA2090793.1"/>
    </source>
</evidence>
<evidence type="ECO:0000256" key="2">
    <source>
        <dbReference type="ARBA" id="ARBA00022670"/>
    </source>
</evidence>
<protein>
    <submittedName>
        <fullName evidence="9">C40 family peptidase</fullName>
    </submittedName>
</protein>
<keyword evidence="10" id="KW-1185">Reference proteome</keyword>